<dbReference type="GeneID" id="17324903"/>
<accession>R7QHX1</accession>
<name>R7QHX1_CHOCR</name>
<evidence type="ECO:0000256" key="1">
    <source>
        <dbReference type="SAM" id="MobiDB-lite"/>
    </source>
</evidence>
<feature type="compositionally biased region" description="Basic and acidic residues" evidence="1">
    <location>
        <begin position="8"/>
        <end position="18"/>
    </location>
</feature>
<dbReference type="Proteomes" id="UP000012073">
    <property type="component" value="Unassembled WGS sequence"/>
</dbReference>
<dbReference type="AlphaFoldDB" id="R7QHX1"/>
<feature type="compositionally biased region" description="Acidic residues" evidence="1">
    <location>
        <begin position="218"/>
        <end position="228"/>
    </location>
</feature>
<dbReference type="RefSeq" id="XP_005717187.1">
    <property type="nucleotide sequence ID" value="XM_005717130.1"/>
</dbReference>
<keyword evidence="2" id="KW-0812">Transmembrane</keyword>
<reference evidence="4" key="1">
    <citation type="journal article" date="2013" name="Proc. Natl. Acad. Sci. U.S.A.">
        <title>Genome structure and metabolic features in the red seaweed Chondrus crispus shed light on evolution of the Archaeplastida.</title>
        <authorList>
            <person name="Collen J."/>
            <person name="Porcel B."/>
            <person name="Carre W."/>
            <person name="Ball S.G."/>
            <person name="Chaparro C."/>
            <person name="Tonon T."/>
            <person name="Barbeyron T."/>
            <person name="Michel G."/>
            <person name="Noel B."/>
            <person name="Valentin K."/>
            <person name="Elias M."/>
            <person name="Artiguenave F."/>
            <person name="Arun A."/>
            <person name="Aury J.M."/>
            <person name="Barbosa-Neto J.F."/>
            <person name="Bothwell J.H."/>
            <person name="Bouget F.Y."/>
            <person name="Brillet L."/>
            <person name="Cabello-Hurtado F."/>
            <person name="Capella-Gutierrez S."/>
            <person name="Charrier B."/>
            <person name="Cladiere L."/>
            <person name="Cock J.M."/>
            <person name="Coelho S.M."/>
            <person name="Colleoni C."/>
            <person name="Czjzek M."/>
            <person name="Da Silva C."/>
            <person name="Delage L."/>
            <person name="Denoeud F."/>
            <person name="Deschamps P."/>
            <person name="Dittami S.M."/>
            <person name="Gabaldon T."/>
            <person name="Gachon C.M."/>
            <person name="Groisillier A."/>
            <person name="Herve C."/>
            <person name="Jabbari K."/>
            <person name="Katinka M."/>
            <person name="Kloareg B."/>
            <person name="Kowalczyk N."/>
            <person name="Labadie K."/>
            <person name="Leblanc C."/>
            <person name="Lopez P.J."/>
            <person name="McLachlan D.H."/>
            <person name="Meslet-Cladiere L."/>
            <person name="Moustafa A."/>
            <person name="Nehr Z."/>
            <person name="Nyvall Collen P."/>
            <person name="Panaud O."/>
            <person name="Partensky F."/>
            <person name="Poulain J."/>
            <person name="Rensing S.A."/>
            <person name="Rousvoal S."/>
            <person name="Samson G."/>
            <person name="Symeonidi A."/>
            <person name="Weissenbach J."/>
            <person name="Zambounis A."/>
            <person name="Wincker P."/>
            <person name="Boyen C."/>
        </authorList>
    </citation>
    <scope>NUCLEOTIDE SEQUENCE [LARGE SCALE GENOMIC DNA]</scope>
    <source>
        <strain evidence="4">cv. Stackhouse</strain>
    </source>
</reference>
<feature type="compositionally biased region" description="Basic residues" evidence="1">
    <location>
        <begin position="19"/>
        <end position="36"/>
    </location>
</feature>
<feature type="compositionally biased region" description="Basic and acidic residues" evidence="1">
    <location>
        <begin position="190"/>
        <end position="204"/>
    </location>
</feature>
<feature type="compositionally biased region" description="Basic and acidic residues" evidence="1">
    <location>
        <begin position="243"/>
        <end position="256"/>
    </location>
</feature>
<feature type="compositionally biased region" description="Basic and acidic residues" evidence="1">
    <location>
        <begin position="133"/>
        <end position="145"/>
    </location>
</feature>
<organism evidence="3 4">
    <name type="scientific">Chondrus crispus</name>
    <name type="common">Carrageen Irish moss</name>
    <name type="synonym">Polymorpha crispa</name>
    <dbReference type="NCBI Taxonomy" id="2769"/>
    <lineage>
        <taxon>Eukaryota</taxon>
        <taxon>Rhodophyta</taxon>
        <taxon>Florideophyceae</taxon>
        <taxon>Rhodymeniophycidae</taxon>
        <taxon>Gigartinales</taxon>
        <taxon>Gigartinaceae</taxon>
        <taxon>Chondrus</taxon>
    </lineage>
</organism>
<feature type="region of interest" description="Disordered" evidence="1">
    <location>
        <begin position="86"/>
        <end position="283"/>
    </location>
</feature>
<dbReference type="KEGG" id="ccp:CHC_T00005605001"/>
<keyword evidence="2" id="KW-1133">Transmembrane helix</keyword>
<dbReference type="Gramene" id="CDF37368">
    <property type="protein sequence ID" value="CDF37368"/>
    <property type="gene ID" value="CHC_T00005605001"/>
</dbReference>
<gene>
    <name evidence="3" type="ORF">CHC_T00005605001</name>
</gene>
<evidence type="ECO:0000256" key="2">
    <source>
        <dbReference type="SAM" id="Phobius"/>
    </source>
</evidence>
<protein>
    <submittedName>
        <fullName evidence="3">Uncharacterized protein</fullName>
    </submittedName>
</protein>
<keyword evidence="2" id="KW-0472">Membrane</keyword>
<dbReference type="OrthoDB" id="5526at2759"/>
<evidence type="ECO:0000313" key="4">
    <source>
        <dbReference type="Proteomes" id="UP000012073"/>
    </source>
</evidence>
<sequence>MSSDDDYYDIHDTPYDRRRSSHRPRRRGSAQSRRHRKFDDGYRARASRRVKAWYFQDRPRVMAAFMFFFLLGYEVLILKGPLTIAGKERPANYPSSRPVGLTSAERSTTTSQQIPLEHNPLNPNTQPSRKHNDRVVKTSEKKIDQHPPISLDGGKTIAERVEAASKPKYSKPTADSPPYRPLKKHRRTGEKRDSVKVLKAKEPRPASALLLETRPADADDEGDPEDPDVSPKKASSRGTESSRPSRRDNNARKRDSDEDVDLNPPTARKHSKLGEGGAEPGAGENFWQWFQETKGSEKGPVSGSISCPEETERLCQMTYKYLRKYKIRTIFDASCANNGDWMPEVLRKSGNELWGFKYYCSVPKDEQLDYVKEKFASLNFVEYAPDVWWRDGYPDDTELLFAWDTLPHIAYGRVWNFFVKAKKQEIKYILVDNYPGMTNDPVRRCRASLPCMKL</sequence>
<proteinExistence type="predicted"/>
<feature type="transmembrane region" description="Helical" evidence="2">
    <location>
        <begin position="61"/>
        <end position="82"/>
    </location>
</feature>
<feature type="compositionally biased region" description="Polar residues" evidence="1">
    <location>
        <begin position="104"/>
        <end position="114"/>
    </location>
</feature>
<feature type="region of interest" description="Disordered" evidence="1">
    <location>
        <begin position="1"/>
        <end position="40"/>
    </location>
</feature>
<evidence type="ECO:0000313" key="3">
    <source>
        <dbReference type="EMBL" id="CDF37368.1"/>
    </source>
</evidence>
<keyword evidence="4" id="KW-1185">Reference proteome</keyword>
<dbReference type="EMBL" id="HG001833">
    <property type="protein sequence ID" value="CDF37368.1"/>
    <property type="molecule type" value="Genomic_DNA"/>
</dbReference>